<reference evidence="2 3" key="1">
    <citation type="journal article" date="2019" name="Int. J. Syst. Evol. Microbiol.">
        <title>The Global Catalogue of Microorganisms (GCM) 10K type strain sequencing project: providing services to taxonomists for standard genome sequencing and annotation.</title>
        <authorList>
            <consortium name="The Broad Institute Genomics Platform"/>
            <consortium name="The Broad Institute Genome Sequencing Center for Infectious Disease"/>
            <person name="Wu L."/>
            <person name="Ma J."/>
        </authorList>
    </citation>
    <scope>NUCLEOTIDE SEQUENCE [LARGE SCALE GENOMIC DNA]</scope>
    <source>
        <strain evidence="2 3">JCM 8201</strain>
    </source>
</reference>
<feature type="region of interest" description="Disordered" evidence="1">
    <location>
        <begin position="1"/>
        <end position="34"/>
    </location>
</feature>
<comment type="caution">
    <text evidence="2">The sequence shown here is derived from an EMBL/GenBank/DDBJ whole genome shotgun (WGS) entry which is preliminary data.</text>
</comment>
<organism evidence="2 3">
    <name type="scientific">Actinocorallia aurantiaca</name>
    <dbReference type="NCBI Taxonomy" id="46204"/>
    <lineage>
        <taxon>Bacteria</taxon>
        <taxon>Bacillati</taxon>
        <taxon>Actinomycetota</taxon>
        <taxon>Actinomycetes</taxon>
        <taxon>Streptosporangiales</taxon>
        <taxon>Thermomonosporaceae</taxon>
        <taxon>Actinocorallia</taxon>
    </lineage>
</organism>
<accession>A0ABN3UMJ4</accession>
<evidence type="ECO:0000313" key="3">
    <source>
        <dbReference type="Proteomes" id="UP001501842"/>
    </source>
</evidence>
<gene>
    <name evidence="2" type="ORF">GCM10010439_60670</name>
</gene>
<feature type="compositionally biased region" description="Basic and acidic residues" evidence="1">
    <location>
        <begin position="25"/>
        <end position="34"/>
    </location>
</feature>
<evidence type="ECO:0000256" key="1">
    <source>
        <dbReference type="SAM" id="MobiDB-lite"/>
    </source>
</evidence>
<proteinExistence type="predicted"/>
<keyword evidence="3" id="KW-1185">Reference proteome</keyword>
<dbReference type="EMBL" id="BAAATZ010000029">
    <property type="protein sequence ID" value="GAA2735567.1"/>
    <property type="molecule type" value="Genomic_DNA"/>
</dbReference>
<dbReference type="Proteomes" id="UP001501842">
    <property type="component" value="Unassembled WGS sequence"/>
</dbReference>
<sequence length="62" mass="6854">MLAGGDAVTEAESLSDGGAVVESEDERREREQDERLREVIGRLAPLSQERRDRLALLFRGAA</sequence>
<name>A0ABN3UMJ4_9ACTN</name>
<evidence type="ECO:0000313" key="2">
    <source>
        <dbReference type="EMBL" id="GAA2735567.1"/>
    </source>
</evidence>
<protein>
    <submittedName>
        <fullName evidence="2">Uncharacterized protein</fullName>
    </submittedName>
</protein>